<organism evidence="1">
    <name type="scientific">marine sediment metagenome</name>
    <dbReference type="NCBI Taxonomy" id="412755"/>
    <lineage>
        <taxon>unclassified sequences</taxon>
        <taxon>metagenomes</taxon>
        <taxon>ecological metagenomes</taxon>
    </lineage>
</organism>
<dbReference type="GO" id="GO:0004553">
    <property type="term" value="F:hydrolase activity, hydrolyzing O-glycosyl compounds"/>
    <property type="evidence" value="ECO:0007669"/>
    <property type="project" value="TreeGrafter"/>
</dbReference>
<dbReference type="Gene3D" id="1.50.10.10">
    <property type="match status" value="1"/>
</dbReference>
<evidence type="ECO:0008006" key="2">
    <source>
        <dbReference type="Google" id="ProtNLM"/>
    </source>
</evidence>
<dbReference type="GO" id="GO:0005975">
    <property type="term" value="P:carbohydrate metabolic process"/>
    <property type="evidence" value="ECO:0007669"/>
    <property type="project" value="InterPro"/>
</dbReference>
<protein>
    <recommendedName>
        <fullName evidence="2">GH15-like domain-containing protein</fullName>
    </recommendedName>
</protein>
<dbReference type="InterPro" id="IPR012341">
    <property type="entry name" value="6hp_glycosidase-like_sf"/>
</dbReference>
<dbReference type="InterPro" id="IPR008928">
    <property type="entry name" value="6-hairpin_glycosidase_sf"/>
</dbReference>
<comment type="caution">
    <text evidence="1">The sequence shown here is derived from an EMBL/GenBank/DDBJ whole genome shotgun (WGS) entry which is preliminary data.</text>
</comment>
<sequence>YQRASDSPPDIAGNPWFISTLWLGEYYIANAESIEELHEALPYLEWCEKNALASGVFAEQVHPSNGSPLSVSPLTWSHSSFVWAVLQYTEKFNSINNREA</sequence>
<dbReference type="EMBL" id="LAZR01039586">
    <property type="protein sequence ID" value="KKL16628.1"/>
    <property type="molecule type" value="Genomic_DNA"/>
</dbReference>
<proteinExistence type="predicted"/>
<dbReference type="PANTHER" id="PTHR31616:SF13">
    <property type="entry name" value="GLUCAN 1,4-ALPHA-GLUCOSIDASE"/>
    <property type="match status" value="1"/>
</dbReference>
<feature type="non-terminal residue" evidence="1">
    <location>
        <position position="1"/>
    </location>
</feature>
<gene>
    <name evidence="1" type="ORF">LCGC14_2493650</name>
</gene>
<dbReference type="PANTHER" id="PTHR31616">
    <property type="entry name" value="TREHALASE"/>
    <property type="match status" value="1"/>
</dbReference>
<reference evidence="1" key="1">
    <citation type="journal article" date="2015" name="Nature">
        <title>Complex archaea that bridge the gap between prokaryotes and eukaryotes.</title>
        <authorList>
            <person name="Spang A."/>
            <person name="Saw J.H."/>
            <person name="Jorgensen S.L."/>
            <person name="Zaremba-Niedzwiedzka K."/>
            <person name="Martijn J."/>
            <person name="Lind A.E."/>
            <person name="van Eijk R."/>
            <person name="Schleper C."/>
            <person name="Guy L."/>
            <person name="Ettema T.J."/>
        </authorList>
    </citation>
    <scope>NUCLEOTIDE SEQUENCE</scope>
</reference>
<accession>A0A0F9DXQ4</accession>
<dbReference type="AlphaFoldDB" id="A0A0F9DXQ4"/>
<dbReference type="SUPFAM" id="SSF48208">
    <property type="entry name" value="Six-hairpin glycosidases"/>
    <property type="match status" value="1"/>
</dbReference>
<evidence type="ECO:0000313" key="1">
    <source>
        <dbReference type="EMBL" id="KKL16628.1"/>
    </source>
</evidence>
<name>A0A0F9DXQ4_9ZZZZ</name>